<keyword evidence="4" id="KW-0472">Membrane</keyword>
<dbReference type="InterPro" id="IPR036757">
    <property type="entry name" value="TFR-like_dimer_dom_sf"/>
</dbReference>
<dbReference type="Pfam" id="PF04253">
    <property type="entry name" value="TFR_dimer"/>
    <property type="match status" value="1"/>
</dbReference>
<dbReference type="Gene3D" id="1.20.1250.20">
    <property type="entry name" value="MFS general substrate transporter like domains"/>
    <property type="match status" value="1"/>
</dbReference>
<protein>
    <recommendedName>
        <fullName evidence="5">Major facilitator superfamily (MFS) profile domain-containing protein</fullName>
    </recommendedName>
</protein>
<dbReference type="CDD" id="cd17330">
    <property type="entry name" value="MFS_SLC46_TetA_like"/>
    <property type="match status" value="1"/>
</dbReference>
<feature type="region of interest" description="Disordered" evidence="3">
    <location>
        <begin position="274"/>
        <end position="331"/>
    </location>
</feature>
<feature type="domain" description="Major facilitator superfamily (MFS) profile" evidence="5">
    <location>
        <begin position="787"/>
        <end position="1264"/>
    </location>
</feature>
<comment type="similarity">
    <text evidence="2">Belongs to the peptidase M28 family. M28B subfamily.</text>
</comment>
<feature type="transmembrane region" description="Helical" evidence="4">
    <location>
        <begin position="959"/>
        <end position="981"/>
    </location>
</feature>
<dbReference type="CDD" id="cd08022">
    <property type="entry name" value="M28_PSMA_like"/>
    <property type="match status" value="1"/>
</dbReference>
<name>A0AAD4CB19_ASPNN</name>
<dbReference type="Proteomes" id="UP001194746">
    <property type="component" value="Unassembled WGS sequence"/>
</dbReference>
<dbReference type="InterPro" id="IPR020846">
    <property type="entry name" value="MFS_dom"/>
</dbReference>
<gene>
    <name evidence="6" type="ORF">FE257_004066</name>
</gene>
<dbReference type="InterPro" id="IPR011701">
    <property type="entry name" value="MFS"/>
</dbReference>
<dbReference type="CDD" id="cd02121">
    <property type="entry name" value="PA_GCPII_like"/>
    <property type="match status" value="1"/>
</dbReference>
<keyword evidence="4" id="KW-0812">Transmembrane</keyword>
<evidence type="ECO:0000259" key="5">
    <source>
        <dbReference type="PROSITE" id="PS50850"/>
    </source>
</evidence>
<dbReference type="InterPro" id="IPR046450">
    <property type="entry name" value="PA_dom_sf"/>
</dbReference>
<dbReference type="Pfam" id="PF02225">
    <property type="entry name" value="PA"/>
    <property type="match status" value="1"/>
</dbReference>
<dbReference type="InterPro" id="IPR036259">
    <property type="entry name" value="MFS_trans_sf"/>
</dbReference>
<dbReference type="EMBL" id="VCAU01000182">
    <property type="protein sequence ID" value="KAF9883146.1"/>
    <property type="molecule type" value="Genomic_DNA"/>
</dbReference>
<feature type="compositionally biased region" description="Polar residues" evidence="3">
    <location>
        <begin position="12"/>
        <end position="23"/>
    </location>
</feature>
<feature type="compositionally biased region" description="Acidic residues" evidence="3">
    <location>
        <begin position="1290"/>
        <end position="1303"/>
    </location>
</feature>
<feature type="region of interest" description="Disordered" evidence="3">
    <location>
        <begin position="1269"/>
        <end position="1319"/>
    </location>
</feature>
<comment type="subcellular location">
    <subcellularLocation>
        <location evidence="1">Membrane</location>
        <topology evidence="1">Multi-pass membrane protein</topology>
    </subcellularLocation>
</comment>
<dbReference type="GO" id="GO:0004180">
    <property type="term" value="F:carboxypeptidase activity"/>
    <property type="evidence" value="ECO:0007669"/>
    <property type="project" value="TreeGrafter"/>
</dbReference>
<keyword evidence="7" id="KW-1185">Reference proteome</keyword>
<dbReference type="Pfam" id="PF07690">
    <property type="entry name" value="MFS_1"/>
    <property type="match status" value="1"/>
</dbReference>
<accession>A0AAD4CB19</accession>
<dbReference type="GO" id="GO:0022857">
    <property type="term" value="F:transmembrane transporter activity"/>
    <property type="evidence" value="ECO:0007669"/>
    <property type="project" value="InterPro"/>
</dbReference>
<sequence length="1319" mass="145038">MPPEMREKYMGSNMSPSESTPLLQSVNVAPPRHRYPHHTLRRFCTFFLGLLLVITLILFLIPSAILPRDHGSIWSYLPGAHPYPHASWPQGDGLSYEDLQALLQSTPSAAKAREWSSYYTAGPHLAGKNLSQAIWTKERWEELGIEDTSIVAYDVYINYPLDHRLALLKKSKDATEVTFEASLEEDVLEEDGTSGLPDRVPTFHGYSATGNVTAQFVYANFGTVHDFQDLVDANVSLSGKIAICKYGRIFRGLKVKRAQELGMAGVVLYDDPQQDGEITEENGYKAYPEGPARNPSAVQRGSTQFLSIAPGDPTTPGYPSKPGCERQDPHGSIPSIPSLPISYKEALPLLKALNGHGPKASDFNKWWQGGKLGPKGVEYNIGPSPEDVVINLYNEQEYVTTPLWNVIGVIKGSIPDEVVILGNHRDAWIAGGAGDPNSGSAVMNEVIRSFGEALKAGWKPLRTIVFASWDGEEYGLLGSTEWVEDNVPWLSKANIAYLNVDVAASGTELHPTASPLLNNVIYEVTGMVQSPNQTVKGQTVRDVWDGRIGTMGSGSDFTAFQDFIGVPSYDLGFSHGKHDPVYHYHSNYDSFDWMDRFGDPDWLYHEACTKIWALAAAKLVETPVLSLSASDYGVGLGAYLEKIKPSADGLPHGSSSFDFGGLDRAIAEFQEAAVRFDGYAAELTSQLDQDLPWYLWWKKVKLYFQIRVVNDKYKAIERQFLYAPGLDGRSWFKHVVFAPGVWTGYSGATYPGLVESFEAGDLANAQKWRSIIIERLEAAISLLNTHPGDILAICRFAEPVVLTSVLPYLPEMIEEIGVPKSEVAKWVGITSAVTSVSQAAMAIPWGTASDAVGRKPIILTGLTFTMIFSLFFGFSKSLGMLITARALLGLMNGNVGIIRTMVAEMVPEKELQPRAFSVMPLVWTIGTIFGPAFGGALAHPAEKHPDLFGHSVFLKENPFILPNLASAILFIIGIIVGSLFLHETLAAKKHHRDYGLVMGEILTRSCSCTKKRKKSHYGAHDDETTALLGENRRPKANQKHPVKIPSWREVFTPQANLVLLAYATMAMHNMAFDSLFPVFLHSPIQERENNPDVHLPFKFKGGFGVDSQTIGIYYTLIGIIGMLEQFLIFPLAAKKYGVLNCLKVVALIFPVLYLLTPFTALVPDSLRHFVVFLLMLAKLSLSIFGFPCSTILLTNAATSLSVLGTLNGVGTSVSAIGRAAGPALCGAIYSYGVKKGYVIFPWWFLAVFGAVSAIPCFWIIETDGFQGNDDDDDYDDNGHNGDDLYHDIVDGEDPDDEPDATLEFDERHGATDSRSRRHL</sequence>
<evidence type="ECO:0000313" key="6">
    <source>
        <dbReference type="EMBL" id="KAF9883146.1"/>
    </source>
</evidence>
<feature type="transmembrane region" description="Helical" evidence="4">
    <location>
        <begin position="1112"/>
        <end position="1132"/>
    </location>
</feature>
<keyword evidence="4" id="KW-1133">Transmembrane helix</keyword>
<dbReference type="SUPFAM" id="SSF53187">
    <property type="entry name" value="Zn-dependent exopeptidases"/>
    <property type="match status" value="1"/>
</dbReference>
<dbReference type="Gene3D" id="3.50.30.30">
    <property type="match status" value="1"/>
</dbReference>
<comment type="caution">
    <text evidence="6">The sequence shown here is derived from an EMBL/GenBank/DDBJ whole genome shotgun (WGS) entry which is preliminary data.</text>
</comment>
<proteinExistence type="inferred from homology"/>
<organism evidence="6 7">
    <name type="scientific">Aspergillus nanangensis</name>
    <dbReference type="NCBI Taxonomy" id="2582783"/>
    <lineage>
        <taxon>Eukaryota</taxon>
        <taxon>Fungi</taxon>
        <taxon>Dikarya</taxon>
        <taxon>Ascomycota</taxon>
        <taxon>Pezizomycotina</taxon>
        <taxon>Eurotiomycetes</taxon>
        <taxon>Eurotiomycetidae</taxon>
        <taxon>Eurotiales</taxon>
        <taxon>Aspergillaceae</taxon>
        <taxon>Aspergillus</taxon>
        <taxon>Aspergillus subgen. Circumdati</taxon>
    </lineage>
</organism>
<dbReference type="PROSITE" id="PS50850">
    <property type="entry name" value="MFS"/>
    <property type="match status" value="1"/>
</dbReference>
<feature type="transmembrane region" description="Helical" evidence="4">
    <location>
        <begin position="43"/>
        <end position="65"/>
    </location>
</feature>
<dbReference type="InterPro" id="IPR003137">
    <property type="entry name" value="PA_domain"/>
</dbReference>
<feature type="compositionally biased region" description="Polar residues" evidence="3">
    <location>
        <begin position="296"/>
        <end position="306"/>
    </location>
</feature>
<dbReference type="PANTHER" id="PTHR10404:SF46">
    <property type="entry name" value="VACUOLAR PROTEIN SORTING-ASSOCIATED PROTEIN 70"/>
    <property type="match status" value="1"/>
</dbReference>
<feature type="transmembrane region" description="Helical" evidence="4">
    <location>
        <begin position="1057"/>
        <end position="1080"/>
    </location>
</feature>
<dbReference type="InterPro" id="IPR007484">
    <property type="entry name" value="Peptidase_M28"/>
</dbReference>
<dbReference type="Gene3D" id="1.20.930.40">
    <property type="entry name" value="Transferrin receptor-like, dimerisation domain"/>
    <property type="match status" value="1"/>
</dbReference>
<dbReference type="PANTHER" id="PTHR10404">
    <property type="entry name" value="N-ACETYLATED-ALPHA-LINKED ACIDIC DIPEPTIDASE"/>
    <property type="match status" value="1"/>
</dbReference>
<dbReference type="FunFam" id="3.40.630.10:FF:000101">
    <property type="entry name" value="N-acetylated alpha-linked acidic dipeptidase like 1"/>
    <property type="match status" value="1"/>
</dbReference>
<dbReference type="SUPFAM" id="SSF103473">
    <property type="entry name" value="MFS general substrate transporter"/>
    <property type="match status" value="1"/>
</dbReference>
<feature type="transmembrane region" description="Helical" evidence="4">
    <location>
        <begin position="918"/>
        <end position="939"/>
    </location>
</feature>
<dbReference type="FunFam" id="3.50.30.30:FF:000008">
    <property type="entry name" value="Glutamate carboxypeptidase 2"/>
    <property type="match status" value="1"/>
</dbReference>
<feature type="transmembrane region" description="Helical" evidence="4">
    <location>
        <begin position="1169"/>
        <end position="1193"/>
    </location>
</feature>
<dbReference type="InterPro" id="IPR039373">
    <property type="entry name" value="Peptidase_M28B"/>
</dbReference>
<feature type="transmembrane region" description="Helical" evidence="4">
    <location>
        <begin position="1200"/>
        <end position="1220"/>
    </location>
</feature>
<feature type="region of interest" description="Disordered" evidence="3">
    <location>
        <begin position="1"/>
        <end position="23"/>
    </location>
</feature>
<dbReference type="Gene3D" id="3.40.630.10">
    <property type="entry name" value="Zn peptidases"/>
    <property type="match status" value="1"/>
</dbReference>
<feature type="compositionally biased region" description="Basic and acidic residues" evidence="3">
    <location>
        <begin position="1276"/>
        <end position="1289"/>
    </location>
</feature>
<dbReference type="GO" id="GO:0016020">
    <property type="term" value="C:membrane"/>
    <property type="evidence" value="ECO:0007669"/>
    <property type="project" value="UniProtKB-SubCell"/>
</dbReference>
<dbReference type="Pfam" id="PF04389">
    <property type="entry name" value="Peptidase_M28"/>
    <property type="match status" value="1"/>
</dbReference>
<feature type="transmembrane region" description="Helical" evidence="4">
    <location>
        <begin position="1240"/>
        <end position="1260"/>
    </location>
</feature>
<feature type="transmembrane region" description="Helical" evidence="4">
    <location>
        <begin position="880"/>
        <end position="898"/>
    </location>
</feature>
<evidence type="ECO:0000256" key="2">
    <source>
        <dbReference type="ARBA" id="ARBA00005634"/>
    </source>
</evidence>
<evidence type="ECO:0000256" key="1">
    <source>
        <dbReference type="ARBA" id="ARBA00004141"/>
    </source>
</evidence>
<feature type="transmembrane region" description="Helical" evidence="4">
    <location>
        <begin position="1144"/>
        <end position="1163"/>
    </location>
</feature>
<dbReference type="InterPro" id="IPR007365">
    <property type="entry name" value="TFR-like_dimer_dom"/>
</dbReference>
<dbReference type="SUPFAM" id="SSF52025">
    <property type="entry name" value="PA domain"/>
    <property type="match status" value="1"/>
</dbReference>
<evidence type="ECO:0000256" key="3">
    <source>
        <dbReference type="SAM" id="MobiDB-lite"/>
    </source>
</evidence>
<reference evidence="6" key="2">
    <citation type="submission" date="2020-02" db="EMBL/GenBank/DDBJ databases">
        <authorList>
            <person name="Gilchrist C.L.M."/>
            <person name="Chooi Y.-H."/>
        </authorList>
    </citation>
    <scope>NUCLEOTIDE SEQUENCE</scope>
    <source>
        <strain evidence="6">MST-FP2251</strain>
    </source>
</reference>
<evidence type="ECO:0000256" key="4">
    <source>
        <dbReference type="SAM" id="Phobius"/>
    </source>
</evidence>
<feature type="compositionally biased region" description="Basic and acidic residues" evidence="3">
    <location>
        <begin position="1304"/>
        <end position="1319"/>
    </location>
</feature>
<reference evidence="6" key="1">
    <citation type="journal article" date="2019" name="Beilstein J. Org. Chem.">
        <title>Nanangenines: drimane sesquiterpenoids as the dominant metabolite cohort of a novel Australian fungus, Aspergillus nanangensis.</title>
        <authorList>
            <person name="Lacey H.J."/>
            <person name="Gilchrist C.L.M."/>
            <person name="Crombie A."/>
            <person name="Kalaitzis J.A."/>
            <person name="Vuong D."/>
            <person name="Rutledge P.J."/>
            <person name="Turner P."/>
            <person name="Pitt J.I."/>
            <person name="Lacey E."/>
            <person name="Chooi Y.H."/>
            <person name="Piggott A.M."/>
        </authorList>
    </citation>
    <scope>NUCLEOTIDE SEQUENCE</scope>
    <source>
        <strain evidence="6">MST-FP2251</strain>
    </source>
</reference>
<evidence type="ECO:0000313" key="7">
    <source>
        <dbReference type="Proteomes" id="UP001194746"/>
    </source>
</evidence>
<dbReference type="SUPFAM" id="SSF47672">
    <property type="entry name" value="Transferrin receptor-like dimerisation domain"/>
    <property type="match status" value="1"/>
</dbReference>